<feature type="transmembrane region" description="Helical" evidence="1">
    <location>
        <begin position="163"/>
        <end position="185"/>
    </location>
</feature>
<comment type="caution">
    <text evidence="3">The sequence shown here is derived from an EMBL/GenBank/DDBJ whole genome shotgun (WGS) entry which is preliminary data.</text>
</comment>
<feature type="transmembrane region" description="Helical" evidence="1">
    <location>
        <begin position="15"/>
        <end position="39"/>
    </location>
</feature>
<dbReference type="PANTHER" id="PTHR40465:SF1">
    <property type="entry name" value="DUF6534 DOMAIN-CONTAINING PROTEIN"/>
    <property type="match status" value="1"/>
</dbReference>
<feature type="domain" description="DUF6534" evidence="2">
    <location>
        <begin position="170"/>
        <end position="256"/>
    </location>
</feature>
<gene>
    <name evidence="3" type="ORF">GGX14DRAFT_669639</name>
</gene>
<protein>
    <recommendedName>
        <fullName evidence="2">DUF6534 domain-containing protein</fullName>
    </recommendedName>
</protein>
<dbReference type="EMBL" id="JARJCW010000008">
    <property type="protein sequence ID" value="KAJ7221418.1"/>
    <property type="molecule type" value="Genomic_DNA"/>
</dbReference>
<keyword evidence="4" id="KW-1185">Reference proteome</keyword>
<dbReference type="AlphaFoldDB" id="A0AAD6VSE7"/>
<proteinExistence type="predicted"/>
<keyword evidence="1" id="KW-1133">Transmembrane helix</keyword>
<evidence type="ECO:0000259" key="2">
    <source>
        <dbReference type="Pfam" id="PF20152"/>
    </source>
</evidence>
<evidence type="ECO:0000313" key="4">
    <source>
        <dbReference type="Proteomes" id="UP001219525"/>
    </source>
</evidence>
<evidence type="ECO:0000256" key="1">
    <source>
        <dbReference type="SAM" id="Phobius"/>
    </source>
</evidence>
<keyword evidence="1" id="KW-0812">Transmembrane</keyword>
<feature type="transmembrane region" description="Helical" evidence="1">
    <location>
        <begin position="89"/>
        <end position="110"/>
    </location>
</feature>
<accession>A0AAD6VSE7</accession>
<dbReference type="Pfam" id="PF20152">
    <property type="entry name" value="DUF6534"/>
    <property type="match status" value="1"/>
</dbReference>
<reference evidence="3" key="1">
    <citation type="submission" date="2023-03" db="EMBL/GenBank/DDBJ databases">
        <title>Massive genome expansion in bonnet fungi (Mycena s.s.) driven by repeated elements and novel gene families across ecological guilds.</title>
        <authorList>
            <consortium name="Lawrence Berkeley National Laboratory"/>
            <person name="Harder C.B."/>
            <person name="Miyauchi S."/>
            <person name="Viragh M."/>
            <person name="Kuo A."/>
            <person name="Thoen E."/>
            <person name="Andreopoulos B."/>
            <person name="Lu D."/>
            <person name="Skrede I."/>
            <person name="Drula E."/>
            <person name="Henrissat B."/>
            <person name="Morin E."/>
            <person name="Kohler A."/>
            <person name="Barry K."/>
            <person name="LaButti K."/>
            <person name="Morin E."/>
            <person name="Salamov A."/>
            <person name="Lipzen A."/>
            <person name="Mereny Z."/>
            <person name="Hegedus B."/>
            <person name="Baldrian P."/>
            <person name="Stursova M."/>
            <person name="Weitz H."/>
            <person name="Taylor A."/>
            <person name="Grigoriev I.V."/>
            <person name="Nagy L.G."/>
            <person name="Martin F."/>
            <person name="Kauserud H."/>
        </authorList>
    </citation>
    <scope>NUCLEOTIDE SEQUENCE</scope>
    <source>
        <strain evidence="3">9144</strain>
    </source>
</reference>
<dbReference type="InterPro" id="IPR045339">
    <property type="entry name" value="DUF6534"/>
</dbReference>
<name>A0AAD6VSE7_9AGAR</name>
<evidence type="ECO:0000313" key="3">
    <source>
        <dbReference type="EMBL" id="KAJ7221418.1"/>
    </source>
</evidence>
<feature type="transmembrane region" description="Helical" evidence="1">
    <location>
        <begin position="122"/>
        <end position="143"/>
    </location>
</feature>
<feature type="transmembrane region" description="Helical" evidence="1">
    <location>
        <begin position="205"/>
        <end position="225"/>
    </location>
</feature>
<keyword evidence="1" id="KW-0472">Membrane</keyword>
<dbReference type="PANTHER" id="PTHR40465">
    <property type="entry name" value="CHROMOSOME 1, WHOLE GENOME SHOTGUN SEQUENCE"/>
    <property type="match status" value="1"/>
</dbReference>
<feature type="transmembrane region" description="Helical" evidence="1">
    <location>
        <begin position="51"/>
        <end position="69"/>
    </location>
</feature>
<sequence length="313" mass="34343">MANSPSTTSLEKLTLPIFIGTLLNWAFFGVLVLQVCIYYAAFPKDRAISKILVAFILVVEIAETLANTRDSVRIFSIYWGNMEILDEVGWAWFSTPIIGSISAAVGQGYFAWRIHIIGRNAYVLALIVALTVVQLGAGVWSGVEICLAKQFSQLQTSNVRPTATWLAATSLCDLIIVASMVFYLLRSCEPEFKRTQAIVSRIIKITVETGLLCALFAIVDLYLFATYKGTNYHLALCIELSKVYSNSVLAILNSRVQLGRIAPKEINIQFSDLVFKSGTRNGIVVEINHDTLGLGSSVQSELDGNASESNQSV</sequence>
<dbReference type="Proteomes" id="UP001219525">
    <property type="component" value="Unassembled WGS sequence"/>
</dbReference>
<organism evidence="3 4">
    <name type="scientific">Mycena pura</name>
    <dbReference type="NCBI Taxonomy" id="153505"/>
    <lineage>
        <taxon>Eukaryota</taxon>
        <taxon>Fungi</taxon>
        <taxon>Dikarya</taxon>
        <taxon>Basidiomycota</taxon>
        <taxon>Agaricomycotina</taxon>
        <taxon>Agaricomycetes</taxon>
        <taxon>Agaricomycetidae</taxon>
        <taxon>Agaricales</taxon>
        <taxon>Marasmiineae</taxon>
        <taxon>Mycenaceae</taxon>
        <taxon>Mycena</taxon>
    </lineage>
</organism>